<dbReference type="InterPro" id="IPR028978">
    <property type="entry name" value="Chorismate_lyase_/UTRA_dom_sf"/>
</dbReference>
<dbReference type="AlphaFoldDB" id="A0A1H9WAE9"/>
<dbReference type="InterPro" id="IPR011663">
    <property type="entry name" value="UTRA"/>
</dbReference>
<evidence type="ECO:0000256" key="2">
    <source>
        <dbReference type="ARBA" id="ARBA00023015"/>
    </source>
</evidence>
<dbReference type="SMART" id="SM00866">
    <property type="entry name" value="UTRA"/>
    <property type="match status" value="1"/>
</dbReference>
<dbReference type="CDD" id="cd07377">
    <property type="entry name" value="WHTH_GntR"/>
    <property type="match status" value="1"/>
</dbReference>
<dbReference type="PANTHER" id="PTHR44846:SF1">
    <property type="entry name" value="MANNOSYL-D-GLYCERATE TRANSPORT_METABOLISM SYSTEM REPRESSOR MNGR-RELATED"/>
    <property type="match status" value="1"/>
</dbReference>
<comment type="caution">
    <text evidence="6">The sequence shown here is derived from an EMBL/GenBank/DDBJ whole genome shotgun (WGS) entry which is preliminary data.</text>
</comment>
<evidence type="ECO:0000256" key="4">
    <source>
        <dbReference type="ARBA" id="ARBA00023163"/>
    </source>
</evidence>
<dbReference type="GO" id="GO:0003700">
    <property type="term" value="F:DNA-binding transcription factor activity"/>
    <property type="evidence" value="ECO:0007669"/>
    <property type="project" value="InterPro"/>
</dbReference>
<feature type="domain" description="HTH gntR-type" evidence="5">
    <location>
        <begin position="8"/>
        <end position="76"/>
    </location>
</feature>
<accession>A0A1H9WAE9</accession>
<dbReference type="OrthoDB" id="9815017at2"/>
<dbReference type="Proteomes" id="UP000199318">
    <property type="component" value="Unassembled WGS sequence"/>
</dbReference>
<dbReference type="PANTHER" id="PTHR44846">
    <property type="entry name" value="MANNOSYL-D-GLYCERATE TRANSPORT/METABOLISM SYSTEM REPRESSOR MNGR-RELATED"/>
    <property type="match status" value="1"/>
</dbReference>
<keyword evidence="1" id="KW-0678">Repressor</keyword>
<keyword evidence="3" id="KW-0238">DNA-binding</keyword>
<dbReference type="InterPro" id="IPR036388">
    <property type="entry name" value="WH-like_DNA-bd_sf"/>
</dbReference>
<proteinExistence type="predicted"/>
<dbReference type="GO" id="GO:0003677">
    <property type="term" value="F:DNA binding"/>
    <property type="evidence" value="ECO:0007669"/>
    <property type="project" value="UniProtKB-KW"/>
</dbReference>
<evidence type="ECO:0000313" key="6">
    <source>
        <dbReference type="EMBL" id="SES30880.1"/>
    </source>
</evidence>
<evidence type="ECO:0000256" key="3">
    <source>
        <dbReference type="ARBA" id="ARBA00023125"/>
    </source>
</evidence>
<dbReference type="FunFam" id="3.40.1410.10:FF:000008">
    <property type="entry name" value="Transcriptional regulator, GntR family"/>
    <property type="match status" value="1"/>
</dbReference>
<dbReference type="InterPro" id="IPR036390">
    <property type="entry name" value="WH_DNA-bd_sf"/>
</dbReference>
<dbReference type="GO" id="GO:0045892">
    <property type="term" value="P:negative regulation of DNA-templated transcription"/>
    <property type="evidence" value="ECO:0007669"/>
    <property type="project" value="TreeGrafter"/>
</dbReference>
<protein>
    <submittedName>
        <fullName evidence="6">GntR family transcriptional regulator</fullName>
    </submittedName>
</protein>
<dbReference type="InterPro" id="IPR050679">
    <property type="entry name" value="Bact_HTH_transcr_reg"/>
</dbReference>
<dbReference type="SUPFAM" id="SSF46785">
    <property type="entry name" value="Winged helix' DNA-binding domain"/>
    <property type="match status" value="1"/>
</dbReference>
<dbReference type="FunFam" id="1.10.10.10:FF:000079">
    <property type="entry name" value="GntR family transcriptional regulator"/>
    <property type="match status" value="1"/>
</dbReference>
<dbReference type="SUPFAM" id="SSF64288">
    <property type="entry name" value="Chorismate lyase-like"/>
    <property type="match status" value="1"/>
</dbReference>
<dbReference type="Gene3D" id="3.40.1410.10">
    <property type="entry name" value="Chorismate lyase-like"/>
    <property type="match status" value="1"/>
</dbReference>
<sequence length="241" mass="27542">MIDKQSPIPIYFQLVEKIQKEIEQGILKPGDVLPSEREYADTYDISRMTVRQAITKLVNDGYVHRKKGTGTFVNESKIDQPLQGLTSFTEDMRERGFVPSNRMLSFQVREASDYIAGKLNIALGAQVYEIERIRLADDQPMALETTWVPCDVITGLTEEVIYDSLYNYIESKLGLAIGSASQVIESSIVNEREMNLLSLPKGAPVLLIERITFLADGRPFEFVKSRYRADRYRFRIQMSRS</sequence>
<keyword evidence="2" id="KW-0805">Transcription regulation</keyword>
<keyword evidence="4" id="KW-0804">Transcription</keyword>
<dbReference type="PRINTS" id="PR00035">
    <property type="entry name" value="HTHGNTR"/>
</dbReference>
<evidence type="ECO:0000259" key="5">
    <source>
        <dbReference type="PROSITE" id="PS50949"/>
    </source>
</evidence>
<name>A0A1H9WAE9_9BACI</name>
<gene>
    <name evidence="6" type="ORF">SAMN05444126_1314</name>
</gene>
<dbReference type="EMBL" id="FOGV01000031">
    <property type="protein sequence ID" value="SES30880.1"/>
    <property type="molecule type" value="Genomic_DNA"/>
</dbReference>
<keyword evidence="7" id="KW-1185">Reference proteome</keyword>
<dbReference type="Pfam" id="PF00392">
    <property type="entry name" value="GntR"/>
    <property type="match status" value="1"/>
</dbReference>
<dbReference type="SMART" id="SM00345">
    <property type="entry name" value="HTH_GNTR"/>
    <property type="match status" value="1"/>
</dbReference>
<evidence type="ECO:0000256" key="1">
    <source>
        <dbReference type="ARBA" id="ARBA00022491"/>
    </source>
</evidence>
<dbReference type="Gene3D" id="1.10.10.10">
    <property type="entry name" value="Winged helix-like DNA-binding domain superfamily/Winged helix DNA-binding domain"/>
    <property type="match status" value="1"/>
</dbReference>
<dbReference type="PROSITE" id="PS50949">
    <property type="entry name" value="HTH_GNTR"/>
    <property type="match status" value="1"/>
</dbReference>
<dbReference type="STRING" id="1464123.SAMN05444126_1314"/>
<reference evidence="7" key="1">
    <citation type="submission" date="2016-10" db="EMBL/GenBank/DDBJ databases">
        <authorList>
            <person name="de Groot N.N."/>
        </authorList>
    </citation>
    <scope>NUCLEOTIDE SEQUENCE [LARGE SCALE GENOMIC DNA]</scope>
    <source>
        <strain evidence="7">10nlg</strain>
    </source>
</reference>
<dbReference type="Pfam" id="PF07702">
    <property type="entry name" value="UTRA"/>
    <property type="match status" value="1"/>
</dbReference>
<dbReference type="RefSeq" id="WP_093074553.1">
    <property type="nucleotide sequence ID" value="NZ_FOGV01000031.1"/>
</dbReference>
<dbReference type="InterPro" id="IPR000524">
    <property type="entry name" value="Tscrpt_reg_HTH_GntR"/>
</dbReference>
<evidence type="ECO:0000313" key="7">
    <source>
        <dbReference type="Proteomes" id="UP000199318"/>
    </source>
</evidence>
<organism evidence="6 7">
    <name type="scientific">Salisediminibacterium halotolerans</name>
    <dbReference type="NCBI Taxonomy" id="517425"/>
    <lineage>
        <taxon>Bacteria</taxon>
        <taxon>Bacillati</taxon>
        <taxon>Bacillota</taxon>
        <taxon>Bacilli</taxon>
        <taxon>Bacillales</taxon>
        <taxon>Bacillaceae</taxon>
        <taxon>Salisediminibacterium</taxon>
    </lineage>
</organism>